<sequence length="138" mass="15114">MNISIIVAAAENGAIGKDNQLLWRLPDDLKRFKRLTLGHPMIMGRKTFESIGKPLPGRTSIVVTRNADFAFEGVIVANSLEEALRVAGEIDGEEVSIVGGGDIYNQSQAVATHIYLTLVHTEMDGDTFFEIETPRSLD</sequence>
<dbReference type="InterPro" id="IPR024072">
    <property type="entry name" value="DHFR-like_dom_sf"/>
</dbReference>
<dbReference type="GO" id="GO:0046655">
    <property type="term" value="P:folic acid metabolic process"/>
    <property type="evidence" value="ECO:0007669"/>
    <property type="project" value="TreeGrafter"/>
</dbReference>
<dbReference type="PRINTS" id="PR00070">
    <property type="entry name" value="DHFR"/>
</dbReference>
<feature type="domain" description="DHFR" evidence="8">
    <location>
        <begin position="2"/>
        <end position="138"/>
    </location>
</feature>
<evidence type="ECO:0000256" key="6">
    <source>
        <dbReference type="ARBA" id="ARBA00023002"/>
    </source>
</evidence>
<dbReference type="CDD" id="cd00209">
    <property type="entry name" value="DHFR"/>
    <property type="match status" value="1"/>
</dbReference>
<evidence type="ECO:0000256" key="7">
    <source>
        <dbReference type="ARBA" id="ARBA00025067"/>
    </source>
</evidence>
<protein>
    <recommendedName>
        <fullName evidence="3">dihydrofolate reductase</fullName>
        <ecNumber evidence="3">1.5.1.3</ecNumber>
    </recommendedName>
</protein>
<dbReference type="Gene3D" id="3.40.430.10">
    <property type="entry name" value="Dihydrofolate Reductase, subunit A"/>
    <property type="match status" value="1"/>
</dbReference>
<dbReference type="InterPro" id="IPR012259">
    <property type="entry name" value="DHFR"/>
</dbReference>
<evidence type="ECO:0000256" key="1">
    <source>
        <dbReference type="ARBA" id="ARBA00004903"/>
    </source>
</evidence>
<accession>A0AAU8FQU7</accession>
<dbReference type="SUPFAM" id="SSF53597">
    <property type="entry name" value="Dihydrofolate reductase-like"/>
    <property type="match status" value="1"/>
</dbReference>
<dbReference type="GO" id="GO:0046452">
    <property type="term" value="P:dihydrofolate metabolic process"/>
    <property type="evidence" value="ECO:0007669"/>
    <property type="project" value="TreeGrafter"/>
</dbReference>
<evidence type="ECO:0000256" key="3">
    <source>
        <dbReference type="ARBA" id="ARBA00012856"/>
    </source>
</evidence>
<dbReference type="GO" id="GO:0005829">
    <property type="term" value="C:cytosol"/>
    <property type="evidence" value="ECO:0007669"/>
    <property type="project" value="TreeGrafter"/>
</dbReference>
<evidence type="ECO:0000259" key="8">
    <source>
        <dbReference type="PROSITE" id="PS51330"/>
    </source>
</evidence>
<evidence type="ECO:0000256" key="2">
    <source>
        <dbReference type="ARBA" id="ARBA00009539"/>
    </source>
</evidence>
<keyword evidence="6 9" id="KW-0560">Oxidoreductase</keyword>
<dbReference type="PIRSF" id="PIRSF000194">
    <property type="entry name" value="DHFR"/>
    <property type="match status" value="1"/>
</dbReference>
<dbReference type="GO" id="GO:0050661">
    <property type="term" value="F:NADP binding"/>
    <property type="evidence" value="ECO:0007669"/>
    <property type="project" value="InterPro"/>
</dbReference>
<evidence type="ECO:0000256" key="5">
    <source>
        <dbReference type="ARBA" id="ARBA00022857"/>
    </source>
</evidence>
<dbReference type="AlphaFoldDB" id="A0AAU8FQU7"/>
<dbReference type="EC" id="1.5.1.3" evidence="3"/>
<dbReference type="RefSeq" id="WP_353721690.1">
    <property type="nucleotide sequence ID" value="NZ_CP159289.1"/>
</dbReference>
<evidence type="ECO:0000256" key="4">
    <source>
        <dbReference type="ARBA" id="ARBA00022563"/>
    </source>
</evidence>
<keyword evidence="5" id="KW-0521">NADP</keyword>
<dbReference type="GO" id="GO:0046654">
    <property type="term" value="P:tetrahydrofolate biosynthetic process"/>
    <property type="evidence" value="ECO:0007669"/>
    <property type="project" value="InterPro"/>
</dbReference>
<gene>
    <name evidence="9" type="ORF">ABV298_08345</name>
</gene>
<comment type="pathway">
    <text evidence="1">Cofactor biosynthesis; tetrahydrofolate biosynthesis; 5,6,7,8-tetrahydrofolate from 7,8-dihydrofolate: step 1/1.</text>
</comment>
<reference evidence="9" key="1">
    <citation type="submission" date="2024-06" db="EMBL/GenBank/DDBJ databases">
        <title>Sequencing and assembly of the genome of Dyadobacter sp. strain 676, a symbiont of Cyamopsis tetragonoloba.</title>
        <authorList>
            <person name="Guro P."/>
            <person name="Sazanova A."/>
            <person name="Kuznetsova I."/>
            <person name="Belimov A."/>
            <person name="Safronova V."/>
        </authorList>
    </citation>
    <scope>NUCLEOTIDE SEQUENCE</scope>
    <source>
        <strain evidence="9">676</strain>
    </source>
</reference>
<dbReference type="Pfam" id="PF00186">
    <property type="entry name" value="DHFR_1"/>
    <property type="match status" value="1"/>
</dbReference>
<organism evidence="9">
    <name type="scientific">Dyadobacter sp. 676</name>
    <dbReference type="NCBI Taxonomy" id="3088362"/>
    <lineage>
        <taxon>Bacteria</taxon>
        <taxon>Pseudomonadati</taxon>
        <taxon>Bacteroidota</taxon>
        <taxon>Cytophagia</taxon>
        <taxon>Cytophagales</taxon>
        <taxon>Spirosomataceae</taxon>
        <taxon>Dyadobacter</taxon>
    </lineage>
</organism>
<dbReference type="PROSITE" id="PS51330">
    <property type="entry name" value="DHFR_2"/>
    <property type="match status" value="1"/>
</dbReference>
<dbReference type="PANTHER" id="PTHR48069">
    <property type="entry name" value="DIHYDROFOLATE REDUCTASE"/>
    <property type="match status" value="1"/>
</dbReference>
<proteinExistence type="inferred from homology"/>
<dbReference type="EMBL" id="CP159289">
    <property type="protein sequence ID" value="XCH26397.1"/>
    <property type="molecule type" value="Genomic_DNA"/>
</dbReference>
<dbReference type="GO" id="GO:0006730">
    <property type="term" value="P:one-carbon metabolic process"/>
    <property type="evidence" value="ECO:0007669"/>
    <property type="project" value="UniProtKB-KW"/>
</dbReference>
<evidence type="ECO:0000313" key="9">
    <source>
        <dbReference type="EMBL" id="XCH26397.1"/>
    </source>
</evidence>
<dbReference type="InterPro" id="IPR001796">
    <property type="entry name" value="DHFR_dom"/>
</dbReference>
<name>A0AAU8FQU7_9BACT</name>
<keyword evidence="4" id="KW-0554">One-carbon metabolism</keyword>
<comment type="similarity">
    <text evidence="2">Belongs to the dihydrofolate reductase family.</text>
</comment>
<dbReference type="GO" id="GO:0004146">
    <property type="term" value="F:dihydrofolate reductase activity"/>
    <property type="evidence" value="ECO:0007669"/>
    <property type="project" value="UniProtKB-EC"/>
</dbReference>
<dbReference type="PANTHER" id="PTHR48069:SF3">
    <property type="entry name" value="DIHYDROFOLATE REDUCTASE"/>
    <property type="match status" value="1"/>
</dbReference>
<comment type="function">
    <text evidence="7">Key enzyme in folate metabolism. Catalyzes an essential reaction for de novo glycine and purine synthesis, and for DNA precursor synthesis.</text>
</comment>